<keyword evidence="3" id="KW-1185">Reference proteome</keyword>
<reference evidence="2" key="1">
    <citation type="submission" date="2023-07" db="EMBL/GenBank/DDBJ databases">
        <title>Genomic Encyclopedia of Type Strains, Phase IV (KMG-IV): sequencing the most valuable type-strain genomes for metagenomic binning, comparative biology and taxonomic classification.</title>
        <authorList>
            <person name="Goeker M."/>
        </authorList>
    </citation>
    <scope>NUCLEOTIDE SEQUENCE</scope>
    <source>
        <strain evidence="2">DSM 21202</strain>
    </source>
</reference>
<evidence type="ECO:0000313" key="2">
    <source>
        <dbReference type="EMBL" id="MDQ0316671.1"/>
    </source>
</evidence>
<evidence type="ECO:0000313" key="3">
    <source>
        <dbReference type="Proteomes" id="UP001229244"/>
    </source>
</evidence>
<dbReference type="RefSeq" id="WP_306886552.1">
    <property type="nucleotide sequence ID" value="NZ_JAUSUL010000003.1"/>
</dbReference>
<name>A0AAE3VS67_9HYPH</name>
<sequence length="177" mass="18904">MGLAPLLALLLVWAVPVAGQDAGTAAEADAWLSVPQPVMIEHLTISKCEEPLGESFEGIDPVLGQLSGTATLYALPCTAGASRPTYRLYVHETGEIEGVHPTFVAVYTDEYGWQGTARVRAVEWDADAGRFLAEGPRDADGRIGSGVWSWGAFGLKLERFSLIDQSGNAELIYAAPE</sequence>
<feature type="chain" id="PRO_5042213993" evidence="1">
    <location>
        <begin position="19"/>
        <end position="177"/>
    </location>
</feature>
<comment type="caution">
    <text evidence="2">The sequence shown here is derived from an EMBL/GenBank/DDBJ whole genome shotgun (WGS) entry which is preliminary data.</text>
</comment>
<gene>
    <name evidence="2" type="ORF">J2S73_003147</name>
</gene>
<dbReference type="EMBL" id="JAUSUL010000003">
    <property type="protein sequence ID" value="MDQ0316671.1"/>
    <property type="molecule type" value="Genomic_DNA"/>
</dbReference>
<keyword evidence="1" id="KW-0732">Signal</keyword>
<evidence type="ECO:0000256" key="1">
    <source>
        <dbReference type="SAM" id="SignalP"/>
    </source>
</evidence>
<feature type="signal peptide" evidence="1">
    <location>
        <begin position="1"/>
        <end position="18"/>
    </location>
</feature>
<proteinExistence type="predicted"/>
<protein>
    <submittedName>
        <fullName evidence="2">Uncharacterized protein</fullName>
    </submittedName>
</protein>
<accession>A0AAE3VS67</accession>
<organism evidence="2 3">
    <name type="scientific">Amorphus orientalis</name>
    <dbReference type="NCBI Taxonomy" id="649198"/>
    <lineage>
        <taxon>Bacteria</taxon>
        <taxon>Pseudomonadati</taxon>
        <taxon>Pseudomonadota</taxon>
        <taxon>Alphaproteobacteria</taxon>
        <taxon>Hyphomicrobiales</taxon>
        <taxon>Amorphaceae</taxon>
        <taxon>Amorphus</taxon>
    </lineage>
</organism>
<dbReference type="Proteomes" id="UP001229244">
    <property type="component" value="Unassembled WGS sequence"/>
</dbReference>
<dbReference type="AlphaFoldDB" id="A0AAE3VS67"/>